<evidence type="ECO:0008006" key="8">
    <source>
        <dbReference type="Google" id="ProtNLM"/>
    </source>
</evidence>
<keyword evidence="7" id="KW-1185">Reference proteome</keyword>
<comment type="subcellular location">
    <subcellularLocation>
        <location evidence="1">Membrane</location>
        <topology evidence="1">Multi-pass membrane protein</topology>
    </subcellularLocation>
</comment>
<dbReference type="Proteomes" id="UP000824782">
    <property type="component" value="Unassembled WGS sequence"/>
</dbReference>
<dbReference type="AlphaFoldDB" id="A0AAV6YUN1"/>
<dbReference type="Pfam" id="PF00002">
    <property type="entry name" value="7tm_2"/>
    <property type="match status" value="1"/>
</dbReference>
<sequence>MSSINPEHGKLKKIRTLTVTSLAQLCILGSCWGFGFFMFDSAKPVFVYIFTILNTLQGLQIFVLHCLMHKKVKIRGTMWGGATDKCDQS</sequence>
<protein>
    <recommendedName>
        <fullName evidence="8">Vomeronasal type-1 receptor</fullName>
    </recommendedName>
</protein>
<evidence type="ECO:0000256" key="1">
    <source>
        <dbReference type="ARBA" id="ARBA00004141"/>
    </source>
</evidence>
<dbReference type="GO" id="GO:0004930">
    <property type="term" value="F:G protein-coupled receptor activity"/>
    <property type="evidence" value="ECO:0007669"/>
    <property type="project" value="InterPro"/>
</dbReference>
<evidence type="ECO:0000256" key="2">
    <source>
        <dbReference type="ARBA" id="ARBA00022692"/>
    </source>
</evidence>
<proteinExistence type="predicted"/>
<comment type="caution">
    <text evidence="6">The sequence shown here is derived from an EMBL/GenBank/DDBJ whole genome shotgun (WGS) entry which is preliminary data.</text>
</comment>
<accession>A0AAV6YUN1</accession>
<feature type="transmembrane region" description="Helical" evidence="5">
    <location>
        <begin position="21"/>
        <end position="39"/>
    </location>
</feature>
<dbReference type="PANTHER" id="PTHR12011">
    <property type="entry name" value="ADHESION G-PROTEIN COUPLED RECEPTOR"/>
    <property type="match status" value="1"/>
</dbReference>
<dbReference type="EMBL" id="WNYA01018191">
    <property type="protein sequence ID" value="KAG8538847.1"/>
    <property type="molecule type" value="Genomic_DNA"/>
</dbReference>
<organism evidence="6 7">
    <name type="scientific">Engystomops pustulosus</name>
    <name type="common">Tungara frog</name>
    <name type="synonym">Physalaemus pustulosus</name>
    <dbReference type="NCBI Taxonomy" id="76066"/>
    <lineage>
        <taxon>Eukaryota</taxon>
        <taxon>Metazoa</taxon>
        <taxon>Chordata</taxon>
        <taxon>Craniata</taxon>
        <taxon>Vertebrata</taxon>
        <taxon>Euteleostomi</taxon>
        <taxon>Amphibia</taxon>
        <taxon>Batrachia</taxon>
        <taxon>Anura</taxon>
        <taxon>Neobatrachia</taxon>
        <taxon>Hyloidea</taxon>
        <taxon>Leptodactylidae</taxon>
        <taxon>Leiuperinae</taxon>
        <taxon>Engystomops</taxon>
    </lineage>
</organism>
<dbReference type="GO" id="GO:0007189">
    <property type="term" value="P:adenylate cyclase-activating G protein-coupled receptor signaling pathway"/>
    <property type="evidence" value="ECO:0007669"/>
    <property type="project" value="TreeGrafter"/>
</dbReference>
<evidence type="ECO:0000256" key="4">
    <source>
        <dbReference type="ARBA" id="ARBA00023136"/>
    </source>
</evidence>
<dbReference type="PANTHER" id="PTHR12011:SF348">
    <property type="entry name" value="ADHESION G PROTEIN-COUPLED RECEPTOR E5"/>
    <property type="match status" value="1"/>
</dbReference>
<evidence type="ECO:0000313" key="7">
    <source>
        <dbReference type="Proteomes" id="UP000824782"/>
    </source>
</evidence>
<name>A0AAV6YUN1_ENGPU</name>
<keyword evidence="4 5" id="KW-0472">Membrane</keyword>
<keyword evidence="2 5" id="KW-0812">Transmembrane</keyword>
<gene>
    <name evidence="6" type="ORF">GDO81_021968</name>
</gene>
<dbReference type="GO" id="GO:0005886">
    <property type="term" value="C:plasma membrane"/>
    <property type="evidence" value="ECO:0007669"/>
    <property type="project" value="TreeGrafter"/>
</dbReference>
<evidence type="ECO:0000313" key="6">
    <source>
        <dbReference type="EMBL" id="KAG8538847.1"/>
    </source>
</evidence>
<keyword evidence="3 5" id="KW-1133">Transmembrane helix</keyword>
<dbReference type="Gene3D" id="1.20.1070.10">
    <property type="entry name" value="Rhodopsin 7-helix transmembrane proteins"/>
    <property type="match status" value="1"/>
</dbReference>
<feature type="transmembrane region" description="Helical" evidence="5">
    <location>
        <begin position="45"/>
        <end position="68"/>
    </location>
</feature>
<evidence type="ECO:0000256" key="5">
    <source>
        <dbReference type="SAM" id="Phobius"/>
    </source>
</evidence>
<evidence type="ECO:0000256" key="3">
    <source>
        <dbReference type="ARBA" id="ARBA00022989"/>
    </source>
</evidence>
<reference evidence="6" key="1">
    <citation type="thesis" date="2020" institute="ProQuest LLC" country="789 East Eisenhower Parkway, Ann Arbor, MI, USA">
        <title>Comparative Genomics and Chromosome Evolution.</title>
        <authorList>
            <person name="Mudd A.B."/>
        </authorList>
    </citation>
    <scope>NUCLEOTIDE SEQUENCE</scope>
    <source>
        <strain evidence="6">237g6f4</strain>
        <tissue evidence="6">Blood</tissue>
    </source>
</reference>
<dbReference type="InterPro" id="IPR000832">
    <property type="entry name" value="GPCR_2_secretin-like"/>
</dbReference>